<evidence type="ECO:0000313" key="2">
    <source>
        <dbReference type="Proteomes" id="UP001154265"/>
    </source>
</evidence>
<proteinExistence type="predicted"/>
<reference evidence="1" key="2">
    <citation type="submission" date="2022-01" db="EMBL/GenBank/DDBJ databases">
        <authorList>
            <person name="Zivanovic Y."/>
            <person name="Moreira D."/>
            <person name="Lopez-Garcia P."/>
        </authorList>
    </citation>
    <scope>NUCLEOTIDE SEQUENCE</scope>
    <source>
        <strain evidence="1">G9</strain>
    </source>
</reference>
<protein>
    <submittedName>
        <fullName evidence="1">RusA family crossover junction endodeoxyribonuclease</fullName>
    </submittedName>
</protein>
<evidence type="ECO:0000313" key="1">
    <source>
        <dbReference type="EMBL" id="MDG2990503.1"/>
    </source>
</evidence>
<organism evidence="1 2">
    <name type="scientific">Candidatus Synechococcus calcipolaris G9</name>
    <dbReference type="NCBI Taxonomy" id="1497997"/>
    <lineage>
        <taxon>Bacteria</taxon>
        <taxon>Bacillati</taxon>
        <taxon>Cyanobacteriota</taxon>
        <taxon>Cyanophyceae</taxon>
        <taxon>Synechococcales</taxon>
        <taxon>Synechococcaceae</taxon>
        <taxon>Synechococcus</taxon>
    </lineage>
</organism>
<dbReference type="Proteomes" id="UP001154265">
    <property type="component" value="Unassembled WGS sequence"/>
</dbReference>
<dbReference type="EMBL" id="JAKKUT010000002">
    <property type="protein sequence ID" value="MDG2990503.1"/>
    <property type="molecule type" value="Genomic_DNA"/>
</dbReference>
<dbReference type="SUPFAM" id="SSF103084">
    <property type="entry name" value="Holliday junction resolvase RusA"/>
    <property type="match status" value="1"/>
</dbReference>
<gene>
    <name evidence="1" type="ORF">L3556_06080</name>
</gene>
<keyword evidence="2" id="KW-1185">Reference proteome</keyword>
<dbReference type="RefSeq" id="WP_277866412.1">
    <property type="nucleotide sequence ID" value="NZ_JAKKUT010000002.1"/>
</dbReference>
<dbReference type="Pfam" id="PF05866">
    <property type="entry name" value="RusA"/>
    <property type="match status" value="1"/>
</dbReference>
<sequence length="119" mass="12875">MIELVLEGRVTPKARPRFTGKTTYLPEGYRQWKDGAIAQITDQLPAHWQPLKRVTATIHLHGSHRGDLDNLAGAILDALVQAGVVVDDRLSCLPSLSIDHVPGDRAGATILLTQPPAIA</sequence>
<dbReference type="Gene3D" id="3.30.1330.70">
    <property type="entry name" value="Holliday junction resolvase RusA"/>
    <property type="match status" value="1"/>
</dbReference>
<dbReference type="InterPro" id="IPR008822">
    <property type="entry name" value="Endonuclease_RusA-like"/>
</dbReference>
<accession>A0ABT6EY70</accession>
<dbReference type="InterPro" id="IPR036614">
    <property type="entry name" value="RusA-like_sf"/>
</dbReference>
<name>A0ABT6EY70_9SYNE</name>
<comment type="caution">
    <text evidence="1">The sequence shown here is derived from an EMBL/GenBank/DDBJ whole genome shotgun (WGS) entry which is preliminary data.</text>
</comment>
<reference evidence="1" key="1">
    <citation type="journal article" date="2022" name="Genome Biol. Evol.">
        <title>A New Gene Family Diagnostic for Intracellular Biomineralization of Amorphous Ca Carbonates by Cyanobacteria.</title>
        <authorList>
            <person name="Benzerara K."/>
            <person name="Duprat E."/>
            <person name="Bitard-Feildel T."/>
            <person name="Caumes G."/>
            <person name="Cassier-Chauvat C."/>
            <person name="Chauvat F."/>
            <person name="Dezi M."/>
            <person name="Diop S.I."/>
            <person name="Gaschignard G."/>
            <person name="Gorgen S."/>
            <person name="Gugger M."/>
            <person name="Lopez-Garcia P."/>
            <person name="Millet M."/>
            <person name="Skouri-Panet F."/>
            <person name="Moreira D."/>
            <person name="Callebaut I."/>
        </authorList>
    </citation>
    <scope>NUCLEOTIDE SEQUENCE</scope>
    <source>
        <strain evidence="1">G9</strain>
    </source>
</reference>